<dbReference type="SUPFAM" id="SSF53850">
    <property type="entry name" value="Periplasmic binding protein-like II"/>
    <property type="match status" value="1"/>
</dbReference>
<comment type="caution">
    <text evidence="1">The sequence shown here is derived from an EMBL/GenBank/DDBJ whole genome shotgun (WGS) entry which is preliminary data.</text>
</comment>
<sequence>RCDYVPRLICDPHYDEMHNAALQIIDSAERTAKLKDVALYFLDNVMSIGLCNPLNLSCYWSWVKNYYGELDCGFHNAMPMIERLWIDQNMKEDMGFK</sequence>
<organism evidence="1">
    <name type="scientific">marine sediment metagenome</name>
    <dbReference type="NCBI Taxonomy" id="412755"/>
    <lineage>
        <taxon>unclassified sequences</taxon>
        <taxon>metagenomes</taxon>
        <taxon>ecological metagenomes</taxon>
    </lineage>
</organism>
<name>X1IN49_9ZZZZ</name>
<evidence type="ECO:0000313" key="1">
    <source>
        <dbReference type="EMBL" id="GAH70680.1"/>
    </source>
</evidence>
<feature type="non-terminal residue" evidence="1">
    <location>
        <position position="1"/>
    </location>
</feature>
<protein>
    <submittedName>
        <fullName evidence="1">Uncharacterized protein</fullName>
    </submittedName>
</protein>
<dbReference type="EMBL" id="BARU01027124">
    <property type="protein sequence ID" value="GAH70680.1"/>
    <property type="molecule type" value="Genomic_DNA"/>
</dbReference>
<gene>
    <name evidence="1" type="ORF">S03H2_43476</name>
</gene>
<proteinExistence type="predicted"/>
<reference evidence="1" key="1">
    <citation type="journal article" date="2014" name="Front. Microbiol.">
        <title>High frequency of phylogenetically diverse reductive dehalogenase-homologous genes in deep subseafloor sedimentary metagenomes.</title>
        <authorList>
            <person name="Kawai M."/>
            <person name="Futagami T."/>
            <person name="Toyoda A."/>
            <person name="Takaki Y."/>
            <person name="Nishi S."/>
            <person name="Hori S."/>
            <person name="Arai W."/>
            <person name="Tsubouchi T."/>
            <person name="Morono Y."/>
            <person name="Uchiyama I."/>
            <person name="Ito T."/>
            <person name="Fujiyama A."/>
            <person name="Inagaki F."/>
            <person name="Takami H."/>
        </authorList>
    </citation>
    <scope>NUCLEOTIDE SEQUENCE</scope>
    <source>
        <strain evidence="1">Expedition CK06-06</strain>
    </source>
</reference>
<accession>X1IN49</accession>
<dbReference type="AlphaFoldDB" id="X1IN49"/>